<comment type="caution">
    <text evidence="2">The sequence shown here is derived from an EMBL/GenBank/DDBJ whole genome shotgun (WGS) entry which is preliminary data.</text>
</comment>
<proteinExistence type="predicted"/>
<evidence type="ECO:0000256" key="1">
    <source>
        <dbReference type="SAM" id="Phobius"/>
    </source>
</evidence>
<feature type="transmembrane region" description="Helical" evidence="1">
    <location>
        <begin position="12"/>
        <end position="32"/>
    </location>
</feature>
<gene>
    <name evidence="2" type="ORF">COA96_12730</name>
</gene>
<keyword evidence="1" id="KW-0472">Membrane</keyword>
<reference evidence="3" key="1">
    <citation type="submission" date="2017-08" db="EMBL/GenBank/DDBJ databases">
        <title>A dynamic microbial community with high functional redundancy inhabits the cold, oxic subseafloor aquifer.</title>
        <authorList>
            <person name="Tully B.J."/>
            <person name="Wheat C.G."/>
            <person name="Glazer B.T."/>
            <person name="Huber J.A."/>
        </authorList>
    </citation>
    <scope>NUCLEOTIDE SEQUENCE [LARGE SCALE GENOMIC DNA]</scope>
</reference>
<dbReference type="PANTHER" id="PTHR35813">
    <property type="entry name" value="INNER MEMBRANE PROTEIN YBAN"/>
    <property type="match status" value="1"/>
</dbReference>
<evidence type="ECO:0008006" key="4">
    <source>
        <dbReference type="Google" id="ProtNLM"/>
    </source>
</evidence>
<dbReference type="PANTHER" id="PTHR35813:SF1">
    <property type="entry name" value="INNER MEMBRANE PROTEIN YBAN"/>
    <property type="match status" value="1"/>
</dbReference>
<feature type="transmembrane region" description="Helical" evidence="1">
    <location>
        <begin position="38"/>
        <end position="55"/>
    </location>
</feature>
<accession>A0A2A5AV99</accession>
<dbReference type="InterPro" id="IPR007401">
    <property type="entry name" value="DUF454"/>
</dbReference>
<keyword evidence="1" id="KW-1133">Transmembrane helix</keyword>
<dbReference type="GO" id="GO:0005886">
    <property type="term" value="C:plasma membrane"/>
    <property type="evidence" value="ECO:0007669"/>
    <property type="project" value="TreeGrafter"/>
</dbReference>
<dbReference type="EMBL" id="NVVJ01000045">
    <property type="protein sequence ID" value="PCJ23060.1"/>
    <property type="molecule type" value="Genomic_DNA"/>
</dbReference>
<dbReference type="Proteomes" id="UP000218327">
    <property type="component" value="Unassembled WGS sequence"/>
</dbReference>
<evidence type="ECO:0000313" key="3">
    <source>
        <dbReference type="Proteomes" id="UP000218327"/>
    </source>
</evidence>
<evidence type="ECO:0000313" key="2">
    <source>
        <dbReference type="EMBL" id="PCJ23060.1"/>
    </source>
</evidence>
<sequence length="117" mass="13247">MNYSRIAAPEMSFFYKALCIVLIACCVLIGLVGLVLPIIPGFLFLFFAAILLARVSSRFKDFLHSNSNTKAWLKRWQSTKALSLPQRIKLSFWVAAKSIVSSAEYGVNFLKTRLKNR</sequence>
<protein>
    <recommendedName>
        <fullName evidence="4">DUF454 domain-containing protein</fullName>
    </recommendedName>
</protein>
<name>A0A2A5AV99_9GAMM</name>
<dbReference type="Pfam" id="PF04304">
    <property type="entry name" value="DUF454"/>
    <property type="match status" value="1"/>
</dbReference>
<organism evidence="2 3">
    <name type="scientific">SAR86 cluster bacterium</name>
    <dbReference type="NCBI Taxonomy" id="2030880"/>
    <lineage>
        <taxon>Bacteria</taxon>
        <taxon>Pseudomonadati</taxon>
        <taxon>Pseudomonadota</taxon>
        <taxon>Gammaproteobacteria</taxon>
        <taxon>SAR86 cluster</taxon>
    </lineage>
</organism>
<keyword evidence="1" id="KW-0812">Transmembrane</keyword>
<dbReference type="AlphaFoldDB" id="A0A2A5AV99"/>